<accession>A0A2S6CL69</accession>
<proteinExistence type="predicted"/>
<dbReference type="GO" id="GO:0006355">
    <property type="term" value="P:regulation of DNA-templated transcription"/>
    <property type="evidence" value="ECO:0007669"/>
    <property type="project" value="InterPro"/>
</dbReference>
<dbReference type="InterPro" id="IPR031348">
    <property type="entry name" value="PigL_N"/>
</dbReference>
<dbReference type="OrthoDB" id="5431013at2759"/>
<dbReference type="STRING" id="357750.A0A2S6CL69"/>
<sequence length="529" mass="58250">MAEIIGTAASVIQVAEAGFSLATTLYNYSKSVKSAEKDIKKIARDVNLTAKVLQRTHEQLKADVSGKSCTNEAIHDLEEVLEGCREAFQEVDDALTKSTRVGADGNFTISMTEKLKWPLRSSKLEVLRANLEKLKSTLLLMLSVLAYGTRVSQAAVAANMKVKVELTLDKLQVEGLIDAKNGAEERFEELRKKFEELELKASGNVHETDDIGVTAGGASANIAVALPGAEAPHNEITSIDSTDPSDSLAIALQHCASTVGFLALCIDSSTEQWRNTRTFQPHSIDISLHESVEVIRKLKEEAASHTKSKPTFQKLQPTPRHPAQSRETRARNRETSSHLSEACKNQSHAMRRVHFDEPILQGPGDPAIDWIYEPCESLVMPRASYHERRHIDDDLESSIELLPLPPGPSSDRPDTTHQAKARRISKYYNSPARKAEFDDLVREARSRVENETAGNAGGREELSADDDGVEFNSGDTSEVEAEGKELEMAECEEEAEAEAEAEAEDEEEDPDPEDAVEQLLQRWTGLVGV</sequence>
<dbReference type="EMBL" id="PNEN01000271">
    <property type="protein sequence ID" value="PPJ60459.1"/>
    <property type="molecule type" value="Genomic_DNA"/>
</dbReference>
<dbReference type="PANTHER" id="PTHR36167">
    <property type="entry name" value="C2H2 FINGER DOMAIN TRANSCRIPTION FACTOR (EUROFUNG)-RELATED"/>
    <property type="match status" value="1"/>
</dbReference>
<dbReference type="AlphaFoldDB" id="A0A2S6CL69"/>
<evidence type="ECO:0000259" key="3">
    <source>
        <dbReference type="Pfam" id="PF17111"/>
    </source>
</evidence>
<evidence type="ECO:0000313" key="4">
    <source>
        <dbReference type="EMBL" id="PPJ60459.1"/>
    </source>
</evidence>
<dbReference type="InterPro" id="IPR039327">
    <property type="entry name" value="CON7-like"/>
</dbReference>
<protein>
    <recommendedName>
        <fullName evidence="3">Azaphilone pigments biosynthesis cluster protein L N-terminal domain-containing protein</fullName>
    </recommendedName>
</protein>
<evidence type="ECO:0000256" key="2">
    <source>
        <dbReference type="SAM" id="MobiDB-lite"/>
    </source>
</evidence>
<keyword evidence="1" id="KW-0175">Coiled coil</keyword>
<evidence type="ECO:0000256" key="1">
    <source>
        <dbReference type="SAM" id="Coils"/>
    </source>
</evidence>
<organism evidence="4 5">
    <name type="scientific">Cercospora berteroae</name>
    <dbReference type="NCBI Taxonomy" id="357750"/>
    <lineage>
        <taxon>Eukaryota</taxon>
        <taxon>Fungi</taxon>
        <taxon>Dikarya</taxon>
        <taxon>Ascomycota</taxon>
        <taxon>Pezizomycotina</taxon>
        <taxon>Dothideomycetes</taxon>
        <taxon>Dothideomycetidae</taxon>
        <taxon>Mycosphaerellales</taxon>
        <taxon>Mycosphaerellaceae</taxon>
        <taxon>Cercospora</taxon>
    </lineage>
</organism>
<reference evidence="5" key="1">
    <citation type="journal article" date="2017" name="bioRxiv">
        <title>Conservation of a gene cluster reveals novel cercosporin biosynthetic mechanisms and extends production to the genus Colletotrichum.</title>
        <authorList>
            <person name="de Jonge R."/>
            <person name="Ebert M.K."/>
            <person name="Huitt-Roehl C.R."/>
            <person name="Pal P."/>
            <person name="Suttle J.C."/>
            <person name="Spanner R.E."/>
            <person name="Neubauer J.D."/>
            <person name="Jurick W.M.II."/>
            <person name="Stott K.A."/>
            <person name="Secor G.A."/>
            <person name="Thomma B.P.H.J."/>
            <person name="Van de Peer Y."/>
            <person name="Townsend C.A."/>
            <person name="Bolton M.D."/>
        </authorList>
    </citation>
    <scope>NUCLEOTIDE SEQUENCE [LARGE SCALE GENOMIC DNA]</scope>
    <source>
        <strain evidence="5">CBS538.71</strain>
    </source>
</reference>
<evidence type="ECO:0000313" key="5">
    <source>
        <dbReference type="Proteomes" id="UP000237631"/>
    </source>
</evidence>
<keyword evidence="5" id="KW-1185">Reference proteome</keyword>
<feature type="region of interest" description="Disordered" evidence="2">
    <location>
        <begin position="399"/>
        <end position="428"/>
    </location>
</feature>
<dbReference type="Proteomes" id="UP000237631">
    <property type="component" value="Unassembled WGS sequence"/>
</dbReference>
<comment type="caution">
    <text evidence="4">The sequence shown here is derived from an EMBL/GenBank/DDBJ whole genome shotgun (WGS) entry which is preliminary data.</text>
</comment>
<feature type="coiled-coil region" evidence="1">
    <location>
        <begin position="173"/>
        <end position="200"/>
    </location>
</feature>
<feature type="region of interest" description="Disordered" evidence="2">
    <location>
        <begin position="446"/>
        <end position="529"/>
    </location>
</feature>
<feature type="region of interest" description="Disordered" evidence="2">
    <location>
        <begin position="301"/>
        <end position="338"/>
    </location>
</feature>
<gene>
    <name evidence="4" type="ORF">CBER1_07355</name>
</gene>
<feature type="compositionally biased region" description="Basic and acidic residues" evidence="2">
    <location>
        <begin position="324"/>
        <end position="336"/>
    </location>
</feature>
<feature type="compositionally biased region" description="Acidic residues" evidence="2">
    <location>
        <begin position="488"/>
        <end position="516"/>
    </location>
</feature>
<name>A0A2S6CL69_9PEZI</name>
<feature type="domain" description="Azaphilone pigments biosynthesis cluster protein L N-terminal" evidence="3">
    <location>
        <begin position="2"/>
        <end position="172"/>
    </location>
</feature>
<dbReference type="Pfam" id="PF17111">
    <property type="entry name" value="PigL_N"/>
    <property type="match status" value="1"/>
</dbReference>
<dbReference type="PANTHER" id="PTHR36167:SF4">
    <property type="entry name" value="FUNGAL N-TERMINAL DOMAIN-CONTAINING PROTEIN"/>
    <property type="match status" value="1"/>
</dbReference>